<organism evidence="3 4">
    <name type="scientific">Gluconobacter cerinus</name>
    <dbReference type="NCBI Taxonomy" id="38307"/>
    <lineage>
        <taxon>Bacteria</taxon>
        <taxon>Pseudomonadati</taxon>
        <taxon>Pseudomonadota</taxon>
        <taxon>Alphaproteobacteria</taxon>
        <taxon>Acetobacterales</taxon>
        <taxon>Acetobacteraceae</taxon>
        <taxon>Gluconobacter</taxon>
    </lineage>
</organism>
<evidence type="ECO:0000313" key="2">
    <source>
        <dbReference type="EMBL" id="GLQ62675.1"/>
    </source>
</evidence>
<feature type="transmembrane region" description="Helical" evidence="1">
    <location>
        <begin position="7"/>
        <end position="30"/>
    </location>
</feature>
<dbReference type="PATRIC" id="fig|38307.3.peg.1256"/>
<dbReference type="EMBL" id="BSNU01000002">
    <property type="protein sequence ID" value="GLQ62675.1"/>
    <property type="molecule type" value="Genomic_DNA"/>
</dbReference>
<sequence length="141" mass="15773">MRREQKLLLAFCALVFIPVGIVWFVAWPLIHAWKFPPVTEGKIVAPVSRDLSATEVQDINLWLQSHTTAWGPSGEQPPAKGQVILRMNNADNHPVIISIWKHKHQADIVGVQLEDNGPYRMNAFEDASLTALQPAELQPHG</sequence>
<keyword evidence="1" id="KW-1133">Transmembrane helix</keyword>
<keyword evidence="1" id="KW-0472">Membrane</keyword>
<name>A0A1B6VMS2_9PROT</name>
<dbReference type="EMBL" id="LUTU01000005">
    <property type="protein sequence ID" value="OAJ68511.1"/>
    <property type="molecule type" value="Genomic_DNA"/>
</dbReference>
<accession>A0A1B6VMS2</accession>
<reference evidence="2" key="1">
    <citation type="journal article" date="2014" name="Int. J. Syst. Evol. Microbiol.">
        <title>Complete genome sequence of Corynebacterium casei LMG S-19264T (=DSM 44701T), isolated from a smear-ripened cheese.</title>
        <authorList>
            <consortium name="US DOE Joint Genome Institute (JGI-PGF)"/>
            <person name="Walter F."/>
            <person name="Albersmeier A."/>
            <person name="Kalinowski J."/>
            <person name="Ruckert C."/>
        </authorList>
    </citation>
    <scope>NUCLEOTIDE SEQUENCE</scope>
    <source>
        <strain evidence="2">NBRC 3267</strain>
    </source>
</reference>
<dbReference type="Proteomes" id="UP000077786">
    <property type="component" value="Unassembled WGS sequence"/>
</dbReference>
<reference evidence="3 4" key="2">
    <citation type="submission" date="2016-03" db="EMBL/GenBank/DDBJ databases">
        <title>Draft genome sequence of Gluconobacter cerinus strain CECT 9110.</title>
        <authorList>
            <person name="Sainz F."/>
            <person name="Mas A."/>
            <person name="Torija M.J."/>
        </authorList>
    </citation>
    <scope>NUCLEOTIDE SEQUENCE [LARGE SCALE GENOMIC DNA]</scope>
    <source>
        <strain evidence="3 4">CECT 9110</strain>
    </source>
</reference>
<keyword evidence="5" id="KW-1185">Reference proteome</keyword>
<dbReference type="OrthoDB" id="7223136at2"/>
<keyword evidence="1" id="KW-0812">Transmembrane</keyword>
<evidence type="ECO:0000256" key="1">
    <source>
        <dbReference type="SAM" id="Phobius"/>
    </source>
</evidence>
<reference evidence="2" key="4">
    <citation type="submission" date="2023-01" db="EMBL/GenBank/DDBJ databases">
        <title>Draft genome sequence of Gluconobacter cerinus strain NBRC 3267.</title>
        <authorList>
            <person name="Sun Q."/>
            <person name="Mori K."/>
        </authorList>
    </citation>
    <scope>NUCLEOTIDE SEQUENCE</scope>
    <source>
        <strain evidence="2">NBRC 3267</strain>
    </source>
</reference>
<evidence type="ECO:0000313" key="5">
    <source>
        <dbReference type="Proteomes" id="UP001156614"/>
    </source>
</evidence>
<gene>
    <name evidence="3" type="ORF">A0123_01217</name>
    <name evidence="2" type="ORF">GCM10007867_15200</name>
</gene>
<reference evidence="5" key="3">
    <citation type="journal article" date="2019" name="Int. J. Syst. Evol. Microbiol.">
        <title>The Global Catalogue of Microorganisms (GCM) 10K type strain sequencing project: providing services to taxonomists for standard genome sequencing and annotation.</title>
        <authorList>
            <consortium name="The Broad Institute Genomics Platform"/>
            <consortium name="The Broad Institute Genome Sequencing Center for Infectious Disease"/>
            <person name="Wu L."/>
            <person name="Ma J."/>
        </authorList>
    </citation>
    <scope>NUCLEOTIDE SEQUENCE [LARGE SCALE GENOMIC DNA]</scope>
    <source>
        <strain evidence="5">NBRC 3267</strain>
    </source>
</reference>
<comment type="caution">
    <text evidence="3">The sequence shown here is derived from an EMBL/GenBank/DDBJ whole genome shotgun (WGS) entry which is preliminary data.</text>
</comment>
<protein>
    <submittedName>
        <fullName evidence="3">Uncharacterized protein</fullName>
    </submittedName>
</protein>
<dbReference type="RefSeq" id="WP_046899633.1">
    <property type="nucleotide sequence ID" value="NZ_BEWM01000001.1"/>
</dbReference>
<evidence type="ECO:0000313" key="3">
    <source>
        <dbReference type="EMBL" id="OAJ68511.1"/>
    </source>
</evidence>
<proteinExistence type="predicted"/>
<dbReference type="Proteomes" id="UP001156614">
    <property type="component" value="Unassembled WGS sequence"/>
</dbReference>
<dbReference type="AlphaFoldDB" id="A0A1B6VMS2"/>
<evidence type="ECO:0000313" key="4">
    <source>
        <dbReference type="Proteomes" id="UP000077786"/>
    </source>
</evidence>
<dbReference type="GeneID" id="89649165"/>